<organism evidence="2 3">
    <name type="scientific">Cladorrhinum samala</name>
    <dbReference type="NCBI Taxonomy" id="585594"/>
    <lineage>
        <taxon>Eukaryota</taxon>
        <taxon>Fungi</taxon>
        <taxon>Dikarya</taxon>
        <taxon>Ascomycota</taxon>
        <taxon>Pezizomycotina</taxon>
        <taxon>Sordariomycetes</taxon>
        <taxon>Sordariomycetidae</taxon>
        <taxon>Sordariales</taxon>
        <taxon>Podosporaceae</taxon>
        <taxon>Cladorrhinum</taxon>
    </lineage>
</organism>
<accession>A0AAV9I1K2</accession>
<keyword evidence="3" id="KW-1185">Reference proteome</keyword>
<dbReference type="Proteomes" id="UP001321749">
    <property type="component" value="Unassembled WGS sequence"/>
</dbReference>
<dbReference type="SUPFAM" id="SSF55811">
    <property type="entry name" value="Nudix"/>
    <property type="match status" value="1"/>
</dbReference>
<dbReference type="PANTHER" id="PTHR43736">
    <property type="entry name" value="ADP-RIBOSE PYROPHOSPHATASE"/>
    <property type="match status" value="1"/>
</dbReference>
<dbReference type="GO" id="GO:0016787">
    <property type="term" value="F:hydrolase activity"/>
    <property type="evidence" value="ECO:0007669"/>
    <property type="project" value="UniProtKB-KW"/>
</dbReference>
<reference evidence="2" key="1">
    <citation type="journal article" date="2023" name="Mol. Phylogenet. Evol.">
        <title>Genome-scale phylogeny and comparative genomics of the fungal order Sordariales.</title>
        <authorList>
            <person name="Hensen N."/>
            <person name="Bonometti L."/>
            <person name="Westerberg I."/>
            <person name="Brannstrom I.O."/>
            <person name="Guillou S."/>
            <person name="Cros-Aarteil S."/>
            <person name="Calhoun S."/>
            <person name="Haridas S."/>
            <person name="Kuo A."/>
            <person name="Mondo S."/>
            <person name="Pangilinan J."/>
            <person name="Riley R."/>
            <person name="LaButti K."/>
            <person name="Andreopoulos B."/>
            <person name="Lipzen A."/>
            <person name="Chen C."/>
            <person name="Yan M."/>
            <person name="Daum C."/>
            <person name="Ng V."/>
            <person name="Clum A."/>
            <person name="Steindorff A."/>
            <person name="Ohm R.A."/>
            <person name="Martin F."/>
            <person name="Silar P."/>
            <person name="Natvig D.O."/>
            <person name="Lalanne C."/>
            <person name="Gautier V."/>
            <person name="Ament-Velasquez S.L."/>
            <person name="Kruys A."/>
            <person name="Hutchinson M.I."/>
            <person name="Powell A.J."/>
            <person name="Barry K."/>
            <person name="Miller A.N."/>
            <person name="Grigoriev I.V."/>
            <person name="Debuchy R."/>
            <person name="Gladieux P."/>
            <person name="Hiltunen Thoren M."/>
            <person name="Johannesson H."/>
        </authorList>
    </citation>
    <scope>NUCLEOTIDE SEQUENCE</scope>
    <source>
        <strain evidence="2">PSN324</strain>
    </source>
</reference>
<dbReference type="PROSITE" id="PS51462">
    <property type="entry name" value="NUDIX"/>
    <property type="match status" value="1"/>
</dbReference>
<dbReference type="EMBL" id="MU864937">
    <property type="protein sequence ID" value="KAK4465682.1"/>
    <property type="molecule type" value="Genomic_DNA"/>
</dbReference>
<protein>
    <submittedName>
        <fullName evidence="2">Nudix hydrolase</fullName>
    </submittedName>
</protein>
<proteinExistence type="predicted"/>
<evidence type="ECO:0000259" key="1">
    <source>
        <dbReference type="PROSITE" id="PS51462"/>
    </source>
</evidence>
<keyword evidence="2" id="KW-0378">Hydrolase</keyword>
<comment type="caution">
    <text evidence="2">The sequence shown here is derived from an EMBL/GenBank/DDBJ whole genome shotgun (WGS) entry which is preliminary data.</text>
</comment>
<sequence length="214" mass="23925">MVPPPAPPTGFKFTFSPSLSPFNIPVAEYLPTRLKNLPALRHAATGALVFSRPSGPQGEDKILLIQRAPHDSMPLKWEIPGGACDVEDETILHGLARELWEESGLMLRNVVRVVSEDIFFTRSGRLVEKVTFEADVEGSGEGTVPNVLLDPQEHVGFLWATEEECIAGKVWDDKRGEEVGVEFTTKAQRHVILKGFRLRKEDREKRKDAKEAEE</sequence>
<dbReference type="CDD" id="cd02883">
    <property type="entry name" value="NUDIX_Hydrolase"/>
    <property type="match status" value="1"/>
</dbReference>
<dbReference type="InterPro" id="IPR015797">
    <property type="entry name" value="NUDIX_hydrolase-like_dom_sf"/>
</dbReference>
<dbReference type="AlphaFoldDB" id="A0AAV9I1K2"/>
<evidence type="ECO:0000313" key="2">
    <source>
        <dbReference type="EMBL" id="KAK4465682.1"/>
    </source>
</evidence>
<dbReference type="InterPro" id="IPR000086">
    <property type="entry name" value="NUDIX_hydrolase_dom"/>
</dbReference>
<dbReference type="Gene3D" id="3.90.79.10">
    <property type="entry name" value="Nucleoside Triphosphate Pyrophosphohydrolase"/>
    <property type="match status" value="1"/>
</dbReference>
<evidence type="ECO:0000313" key="3">
    <source>
        <dbReference type="Proteomes" id="UP001321749"/>
    </source>
</evidence>
<dbReference type="PANTHER" id="PTHR43736:SF1">
    <property type="entry name" value="DIHYDRONEOPTERIN TRIPHOSPHATE DIPHOSPHATASE"/>
    <property type="match status" value="1"/>
</dbReference>
<dbReference type="Pfam" id="PF00293">
    <property type="entry name" value="NUDIX"/>
    <property type="match status" value="1"/>
</dbReference>
<feature type="domain" description="Nudix hydrolase" evidence="1">
    <location>
        <begin position="40"/>
        <end position="183"/>
    </location>
</feature>
<name>A0AAV9I1K2_9PEZI</name>
<reference evidence="2" key="2">
    <citation type="submission" date="2023-06" db="EMBL/GenBank/DDBJ databases">
        <authorList>
            <consortium name="Lawrence Berkeley National Laboratory"/>
            <person name="Mondo S.J."/>
            <person name="Hensen N."/>
            <person name="Bonometti L."/>
            <person name="Westerberg I."/>
            <person name="Brannstrom I.O."/>
            <person name="Guillou S."/>
            <person name="Cros-Aarteil S."/>
            <person name="Calhoun S."/>
            <person name="Haridas S."/>
            <person name="Kuo A."/>
            <person name="Pangilinan J."/>
            <person name="Riley R."/>
            <person name="Labutti K."/>
            <person name="Andreopoulos B."/>
            <person name="Lipzen A."/>
            <person name="Chen C."/>
            <person name="Yanf M."/>
            <person name="Daum C."/>
            <person name="Ng V."/>
            <person name="Clum A."/>
            <person name="Steindorff A."/>
            <person name="Ohm R."/>
            <person name="Martin F."/>
            <person name="Silar P."/>
            <person name="Natvig D."/>
            <person name="Lalanne C."/>
            <person name="Gautier V."/>
            <person name="Ament-Velasquez S.L."/>
            <person name="Kruys A."/>
            <person name="Hutchinson M.I."/>
            <person name="Powell A.J."/>
            <person name="Barry K."/>
            <person name="Miller A.N."/>
            <person name="Grigoriev I.V."/>
            <person name="Debuchy R."/>
            <person name="Gladieux P."/>
            <person name="Thoren M.H."/>
            <person name="Johannesson H."/>
        </authorList>
    </citation>
    <scope>NUCLEOTIDE SEQUENCE</scope>
    <source>
        <strain evidence="2">PSN324</strain>
    </source>
</reference>
<gene>
    <name evidence="2" type="ORF">QBC42DRAFT_3034</name>
</gene>